<evidence type="ECO:0008006" key="3">
    <source>
        <dbReference type="Google" id="ProtNLM"/>
    </source>
</evidence>
<reference evidence="1 2" key="1">
    <citation type="submission" date="2019-02" db="EMBL/GenBank/DDBJ databases">
        <title>Investigation of anaerobic lignin degradation for improved lignocellulosic biofuels.</title>
        <authorList>
            <person name="Deangelis K."/>
        </authorList>
    </citation>
    <scope>NUCLEOTIDE SEQUENCE [LARGE SCALE GENOMIC DNA]</scope>
    <source>
        <strain evidence="1 2">159R</strain>
    </source>
</reference>
<evidence type="ECO:0000313" key="1">
    <source>
        <dbReference type="EMBL" id="TCL02779.1"/>
    </source>
</evidence>
<protein>
    <recommendedName>
        <fullName evidence="3">DUF1062 domain-containing protein</fullName>
    </recommendedName>
</protein>
<name>A0A4R1N883_9GAMM</name>
<keyword evidence="2" id="KW-1185">Reference proteome</keyword>
<dbReference type="InterPro" id="IPR009412">
    <property type="entry name" value="DUF1062"/>
</dbReference>
<sequence>MIPTQGCVQWLVRPIGFQALIRRCPRCALKRHFFPGGTFRVNAQKKILDIWSIYKCEICEYTWNIDIVSRVNISKIDQALYERFLSNDQEEICRRAFDYNALLRANNVLGPPPDFDVDGDDLTAFAGTPQLSVDIKLQYPIPVRLVTILAKKLNLSRSHIVNLMEAGMITGVSGRDLNRKARPVQMIALDVGGVMAAGGPRCLPEPGGSRDAP</sequence>
<dbReference type="Pfam" id="PF06353">
    <property type="entry name" value="DUF1062"/>
    <property type="match status" value="1"/>
</dbReference>
<dbReference type="Proteomes" id="UP000294555">
    <property type="component" value="Unassembled WGS sequence"/>
</dbReference>
<dbReference type="EMBL" id="SJOI01000001">
    <property type="protein sequence ID" value="TCL02779.1"/>
    <property type="molecule type" value="Genomic_DNA"/>
</dbReference>
<evidence type="ECO:0000313" key="2">
    <source>
        <dbReference type="Proteomes" id="UP000294555"/>
    </source>
</evidence>
<organism evidence="1 2">
    <name type="scientific">Sodalis ligni</name>
    <dbReference type="NCBI Taxonomy" id="2697027"/>
    <lineage>
        <taxon>Bacteria</taxon>
        <taxon>Pseudomonadati</taxon>
        <taxon>Pseudomonadota</taxon>
        <taxon>Gammaproteobacteria</taxon>
        <taxon>Enterobacterales</taxon>
        <taxon>Bruguierivoracaceae</taxon>
        <taxon>Sodalis</taxon>
    </lineage>
</organism>
<proteinExistence type="predicted"/>
<comment type="caution">
    <text evidence="1">The sequence shown here is derived from an EMBL/GenBank/DDBJ whole genome shotgun (WGS) entry which is preliminary data.</text>
</comment>
<gene>
    <name evidence="1" type="ORF">EZJ58_0811</name>
</gene>
<dbReference type="AlphaFoldDB" id="A0A4R1N883"/>
<accession>A0A4R1N883</accession>